<evidence type="ECO:0000313" key="2">
    <source>
        <dbReference type="EMBL" id="CAD7661733.1"/>
    </source>
</evidence>
<sequence length="134" mass="15437">MRDTADDDSDDTNTWNGNSTQQIDCCSECLSSDPMTNSTPEPNTSPDGDSEDTDHMDHDNDEEQHMEMQADQEVQQLDQQIEELTQLDTKLDQISHFLDKIEEKNESLRQQINSFLNDIKEENCVKNNNNQKNN</sequence>
<evidence type="ECO:0000256" key="1">
    <source>
        <dbReference type="SAM" id="MobiDB-lite"/>
    </source>
</evidence>
<dbReference type="EMBL" id="OC939644">
    <property type="protein sequence ID" value="CAD7661733.1"/>
    <property type="molecule type" value="Genomic_DNA"/>
</dbReference>
<feature type="compositionally biased region" description="Polar residues" evidence="1">
    <location>
        <begin position="21"/>
        <end position="47"/>
    </location>
</feature>
<name>A0A7R9MKK7_9ACAR</name>
<reference evidence="2" key="1">
    <citation type="submission" date="2020-11" db="EMBL/GenBank/DDBJ databases">
        <authorList>
            <person name="Tran Van P."/>
        </authorList>
    </citation>
    <scope>NUCLEOTIDE SEQUENCE</scope>
</reference>
<protein>
    <submittedName>
        <fullName evidence="2">Uncharacterized protein</fullName>
    </submittedName>
</protein>
<organism evidence="2">
    <name type="scientific">Oppiella nova</name>
    <dbReference type="NCBI Taxonomy" id="334625"/>
    <lineage>
        <taxon>Eukaryota</taxon>
        <taxon>Metazoa</taxon>
        <taxon>Ecdysozoa</taxon>
        <taxon>Arthropoda</taxon>
        <taxon>Chelicerata</taxon>
        <taxon>Arachnida</taxon>
        <taxon>Acari</taxon>
        <taxon>Acariformes</taxon>
        <taxon>Sarcoptiformes</taxon>
        <taxon>Oribatida</taxon>
        <taxon>Brachypylina</taxon>
        <taxon>Oppioidea</taxon>
        <taxon>Oppiidae</taxon>
        <taxon>Oppiella</taxon>
    </lineage>
</organism>
<dbReference type="AlphaFoldDB" id="A0A7R9MKK7"/>
<feature type="compositionally biased region" description="Acidic residues" evidence="1">
    <location>
        <begin position="1"/>
        <end position="11"/>
    </location>
</feature>
<gene>
    <name evidence="2" type="ORF">ONB1V03_LOCUS18293</name>
</gene>
<dbReference type="OrthoDB" id="6516372at2759"/>
<dbReference type="EMBL" id="CAJPVJ010024819">
    <property type="protein sequence ID" value="CAG2178869.1"/>
    <property type="molecule type" value="Genomic_DNA"/>
</dbReference>
<keyword evidence="3" id="KW-1185">Reference proteome</keyword>
<evidence type="ECO:0000313" key="3">
    <source>
        <dbReference type="Proteomes" id="UP000728032"/>
    </source>
</evidence>
<dbReference type="Pfam" id="PF03670">
    <property type="entry name" value="UPF0184"/>
    <property type="match status" value="1"/>
</dbReference>
<feature type="compositionally biased region" description="Basic and acidic residues" evidence="1">
    <location>
        <begin position="53"/>
        <end position="68"/>
    </location>
</feature>
<accession>A0A7R9MKK7</accession>
<dbReference type="Proteomes" id="UP000728032">
    <property type="component" value="Unassembled WGS sequence"/>
</dbReference>
<feature type="region of interest" description="Disordered" evidence="1">
    <location>
        <begin position="1"/>
        <end position="73"/>
    </location>
</feature>
<proteinExistence type="predicted"/>